<protein>
    <submittedName>
        <fullName evidence="2">Uncharacterized protein</fullName>
    </submittedName>
</protein>
<dbReference type="EMBL" id="JAFLCK010000007">
    <property type="protein sequence ID" value="MBN8660060.1"/>
    <property type="molecule type" value="Genomic_DNA"/>
</dbReference>
<organism evidence="2 3">
    <name type="scientific">Candidatus Obscuribacter phosphatis</name>
    <dbReference type="NCBI Taxonomy" id="1906157"/>
    <lineage>
        <taxon>Bacteria</taxon>
        <taxon>Bacillati</taxon>
        <taxon>Candidatus Melainabacteria</taxon>
        <taxon>Candidatus Obscuribacterales</taxon>
        <taxon>Candidatus Obscuribacteraceae</taxon>
        <taxon>Candidatus Obscuribacter</taxon>
    </lineage>
</organism>
<sequence>MPGFNFGKVELKTLVYLSLLASSITFMVMVMGIDSASAGSSKNTVSGTKVTVAKITVTKIEANVLSHGPCLIYFNDNGVKLELTEQHVGYYCFAPDWQVVTYNARNNLGNAVPYEYWKLNIAGRKAALTDNLTSTNGTYLGLPVRKVERKVLPTDSYVSQAEFIYRDGSDRGDQMTSQSIWETTGYKLQKKQLDFLRWRFDLPTLNGVMLKQIDRFKSGRQRTMFETKKVSQVEIARNQFCYPSGYTKAKSSEVKEEHKKYREAADMFGTLMGD</sequence>
<comment type="caution">
    <text evidence="2">The sequence shown here is derived from an EMBL/GenBank/DDBJ whole genome shotgun (WGS) entry which is preliminary data.</text>
</comment>
<dbReference type="Proteomes" id="UP000664277">
    <property type="component" value="Unassembled WGS sequence"/>
</dbReference>
<name>A0A8J7PHZ6_9BACT</name>
<keyword evidence="1" id="KW-0472">Membrane</keyword>
<evidence type="ECO:0000313" key="3">
    <source>
        <dbReference type="Proteomes" id="UP000664277"/>
    </source>
</evidence>
<dbReference type="AlphaFoldDB" id="A0A8J7PHZ6"/>
<keyword evidence="1" id="KW-1133">Transmembrane helix</keyword>
<feature type="transmembrane region" description="Helical" evidence="1">
    <location>
        <begin position="14"/>
        <end position="33"/>
    </location>
</feature>
<keyword evidence="1" id="KW-0812">Transmembrane</keyword>
<reference evidence="2" key="1">
    <citation type="submission" date="2021-02" db="EMBL/GenBank/DDBJ databases">
        <title>Genome-Resolved Metagenomics of a Microbial Community Performing Photosynthetic Biological Nutrient Removal.</title>
        <authorList>
            <person name="Mcdaniel E.A."/>
        </authorList>
    </citation>
    <scope>NUCLEOTIDE SEQUENCE</scope>
    <source>
        <strain evidence="2">UWPOB_OBS1</strain>
    </source>
</reference>
<proteinExistence type="predicted"/>
<gene>
    <name evidence="2" type="ORF">J0M35_06825</name>
</gene>
<accession>A0A8J7PHZ6</accession>
<evidence type="ECO:0000256" key="1">
    <source>
        <dbReference type="SAM" id="Phobius"/>
    </source>
</evidence>
<evidence type="ECO:0000313" key="2">
    <source>
        <dbReference type="EMBL" id="MBN8660060.1"/>
    </source>
</evidence>